<comment type="similarity">
    <text evidence="2">Belongs to the polysaccharide deacetylase family.</text>
</comment>
<dbReference type="RefSeq" id="WP_180280114.1">
    <property type="nucleotide sequence ID" value="NZ_JABFDB010000001.1"/>
</dbReference>
<dbReference type="CDD" id="cd10917">
    <property type="entry name" value="CE4_NodB_like_6s_7s"/>
    <property type="match status" value="1"/>
</dbReference>
<dbReference type="SUPFAM" id="SSF88713">
    <property type="entry name" value="Glycoside hydrolase/deacetylase"/>
    <property type="match status" value="1"/>
</dbReference>
<evidence type="ECO:0000256" key="3">
    <source>
        <dbReference type="ARBA" id="ARBA00020071"/>
    </source>
</evidence>
<comment type="function">
    <text evidence="1">Is involved in generating a small heat-stable compound (Nod), an acylated oligomer of N-acetylglucosamine, that stimulates mitosis in various plant protoplasts.</text>
</comment>
<comment type="caution">
    <text evidence="7">The sequence shown here is derived from an EMBL/GenBank/DDBJ whole genome shotgun (WGS) entry which is preliminary data.</text>
</comment>
<keyword evidence="5" id="KW-0732">Signal</keyword>
<reference evidence="7 8" key="1">
    <citation type="submission" date="2020-05" db="EMBL/GenBank/DDBJ databases">
        <title>Azospirillum oleiclasticum sp. nov, a nitrogen-fixing and heavy crude oil-emulsifying bacterium isolated from the crude oil of Yumen Oilfield.</title>
        <authorList>
            <person name="Wu D."/>
            <person name="Cai M."/>
            <person name="Zhang X."/>
        </authorList>
    </citation>
    <scope>NUCLEOTIDE SEQUENCE [LARGE SCALE GENOMIC DNA]</scope>
    <source>
        <strain evidence="7 8">ROY-1-1-2</strain>
    </source>
</reference>
<protein>
    <recommendedName>
        <fullName evidence="3">Chitooligosaccharide deacetylase</fullName>
    </recommendedName>
    <alternativeName>
        <fullName evidence="4">Nodulation protein B</fullName>
    </alternativeName>
</protein>
<dbReference type="PROSITE" id="PS51677">
    <property type="entry name" value="NODB"/>
    <property type="match status" value="1"/>
</dbReference>
<name>A0ABX2T5Z5_9PROT</name>
<organism evidence="7 8">
    <name type="scientific">Azospirillum oleiclasticum</name>
    <dbReference type="NCBI Taxonomy" id="2735135"/>
    <lineage>
        <taxon>Bacteria</taxon>
        <taxon>Pseudomonadati</taxon>
        <taxon>Pseudomonadota</taxon>
        <taxon>Alphaproteobacteria</taxon>
        <taxon>Rhodospirillales</taxon>
        <taxon>Azospirillaceae</taxon>
        <taxon>Azospirillum</taxon>
    </lineage>
</organism>
<evidence type="ECO:0000256" key="2">
    <source>
        <dbReference type="ARBA" id="ARBA00010973"/>
    </source>
</evidence>
<feature type="chain" id="PRO_5046915616" description="Chitooligosaccharide deacetylase" evidence="5">
    <location>
        <begin position="20"/>
        <end position="254"/>
    </location>
</feature>
<evidence type="ECO:0000259" key="6">
    <source>
        <dbReference type="PROSITE" id="PS51677"/>
    </source>
</evidence>
<accession>A0ABX2T5Z5</accession>
<dbReference type="InterPro" id="IPR050248">
    <property type="entry name" value="Polysacc_deacetylase_ArnD"/>
</dbReference>
<evidence type="ECO:0000313" key="7">
    <source>
        <dbReference type="EMBL" id="NYZ18364.1"/>
    </source>
</evidence>
<evidence type="ECO:0000256" key="5">
    <source>
        <dbReference type="SAM" id="SignalP"/>
    </source>
</evidence>
<evidence type="ECO:0000313" key="8">
    <source>
        <dbReference type="Proteomes" id="UP000584642"/>
    </source>
</evidence>
<dbReference type="Pfam" id="PF01522">
    <property type="entry name" value="Polysacc_deac_1"/>
    <property type="match status" value="1"/>
</dbReference>
<evidence type="ECO:0000256" key="4">
    <source>
        <dbReference type="ARBA" id="ARBA00032976"/>
    </source>
</evidence>
<evidence type="ECO:0000256" key="1">
    <source>
        <dbReference type="ARBA" id="ARBA00003236"/>
    </source>
</evidence>
<dbReference type="EMBL" id="JABFDB010000001">
    <property type="protein sequence ID" value="NYZ18364.1"/>
    <property type="molecule type" value="Genomic_DNA"/>
</dbReference>
<dbReference type="InterPro" id="IPR002509">
    <property type="entry name" value="NODB_dom"/>
</dbReference>
<keyword evidence="8" id="KW-1185">Reference proteome</keyword>
<feature type="signal peptide" evidence="5">
    <location>
        <begin position="1"/>
        <end position="19"/>
    </location>
</feature>
<dbReference type="Gene3D" id="3.20.20.370">
    <property type="entry name" value="Glycoside hydrolase/deacetylase"/>
    <property type="match status" value="1"/>
</dbReference>
<dbReference type="InterPro" id="IPR011330">
    <property type="entry name" value="Glyco_hydro/deAcase_b/a-brl"/>
</dbReference>
<dbReference type="PANTHER" id="PTHR10587">
    <property type="entry name" value="GLYCOSYL TRANSFERASE-RELATED"/>
    <property type="match status" value="1"/>
</dbReference>
<gene>
    <name evidence="7" type="ORF">HND93_01465</name>
</gene>
<proteinExistence type="inferred from homology"/>
<dbReference type="Proteomes" id="UP000584642">
    <property type="component" value="Unassembled WGS sequence"/>
</dbReference>
<sequence length="254" mass="27142">MTRLFVAAALLLAAWPLRAEEVGWVASHGRAGFVTAHLYPGAAITLAPQHLAAPIVALTFDDGPHGTNDPAILEILRQHKAAATFFLIGRNAAHHPDLVRAMVADGHEVGNHTNDHIRLSQHTAVEQAATIAQANAALVLGGAQPRWFRPPFGSLDSDTVAIARAQGLETMLWTVDSKDYRNIPAATVEERVMAGLTPGAVVLLHSNHHNTVEALPNILARGGALGYRFVTLTEWKAWMERASFVAAAVKAPGP</sequence>
<feature type="domain" description="NodB homology" evidence="6">
    <location>
        <begin position="54"/>
        <end position="230"/>
    </location>
</feature>